<dbReference type="EMBL" id="JAGSXH010000279">
    <property type="protein sequence ID" value="MBS2967051.1"/>
    <property type="molecule type" value="Genomic_DNA"/>
</dbReference>
<name>A0A8J7WR25_9ACTN</name>
<keyword evidence="3" id="KW-1185">Reference proteome</keyword>
<evidence type="ECO:0000313" key="3">
    <source>
        <dbReference type="Proteomes" id="UP000677913"/>
    </source>
</evidence>
<feature type="compositionally biased region" description="Polar residues" evidence="1">
    <location>
        <begin position="164"/>
        <end position="179"/>
    </location>
</feature>
<sequence>MKTSENDRGGPRRTGFAGETGPYRAGYEDAAITDQYAADEDAPAQDDPRAGTMSTAQAPAMLPDAVLGSDRDTAHGTPAHPQDPHDPQDPVNRHAFSDSDDTDAAPGDHAAAAAGGEQYATPHDDAYTTPDETEQPGGTDVPPAGGNVGIGMSGSGTFAVDSQPYETHTPAASQGQGTLTDEPGPVLARQTADDLRERWRGIQAEFIDDPGRAVEDADRLVTDAARAFTTQLEERRHTLTSAWQQDGNKETEQLRLTMRHYRALVDQILHS</sequence>
<gene>
    <name evidence="2" type="ORF">KGA66_28720</name>
</gene>
<organism evidence="2 3">
    <name type="scientific">Actinocrinis puniceicyclus</name>
    <dbReference type="NCBI Taxonomy" id="977794"/>
    <lineage>
        <taxon>Bacteria</taxon>
        <taxon>Bacillati</taxon>
        <taxon>Actinomycetota</taxon>
        <taxon>Actinomycetes</taxon>
        <taxon>Catenulisporales</taxon>
        <taxon>Actinospicaceae</taxon>
        <taxon>Actinocrinis</taxon>
    </lineage>
</organism>
<feature type="compositionally biased region" description="Low complexity" evidence="1">
    <location>
        <begin position="104"/>
        <end position="116"/>
    </location>
</feature>
<comment type="caution">
    <text evidence="2">The sequence shown here is derived from an EMBL/GenBank/DDBJ whole genome shotgun (WGS) entry which is preliminary data.</text>
</comment>
<feature type="compositionally biased region" description="Basic and acidic residues" evidence="1">
    <location>
        <begin position="82"/>
        <end position="97"/>
    </location>
</feature>
<evidence type="ECO:0000256" key="1">
    <source>
        <dbReference type="SAM" id="MobiDB-lite"/>
    </source>
</evidence>
<feature type="compositionally biased region" description="Basic and acidic residues" evidence="1">
    <location>
        <begin position="1"/>
        <end position="10"/>
    </location>
</feature>
<accession>A0A8J7WR25</accession>
<reference evidence="2" key="1">
    <citation type="submission" date="2021-04" db="EMBL/GenBank/DDBJ databases">
        <title>Genome based classification of Actinospica acidithermotolerans sp. nov., an actinobacterium isolated from an Indonesian hot spring.</title>
        <authorList>
            <person name="Kusuma A.B."/>
            <person name="Putra K.E."/>
            <person name="Nafisah S."/>
            <person name="Loh J."/>
            <person name="Nouioui I."/>
            <person name="Goodfellow M."/>
        </authorList>
    </citation>
    <scope>NUCLEOTIDE SEQUENCE</scope>
    <source>
        <strain evidence="2">DSM 45618</strain>
    </source>
</reference>
<protein>
    <submittedName>
        <fullName evidence="2">Uncharacterized protein</fullName>
    </submittedName>
</protein>
<dbReference type="AlphaFoldDB" id="A0A8J7WR25"/>
<dbReference type="RefSeq" id="WP_211472704.1">
    <property type="nucleotide sequence ID" value="NZ_JAGSXH010000279.1"/>
</dbReference>
<evidence type="ECO:0000313" key="2">
    <source>
        <dbReference type="EMBL" id="MBS2967051.1"/>
    </source>
</evidence>
<dbReference type="Proteomes" id="UP000677913">
    <property type="component" value="Unassembled WGS sequence"/>
</dbReference>
<proteinExistence type="predicted"/>
<feature type="region of interest" description="Disordered" evidence="1">
    <location>
        <begin position="1"/>
        <end position="186"/>
    </location>
</feature>